<dbReference type="FunCoup" id="G8Y1H1">
    <property type="interactions" value="449"/>
</dbReference>
<dbReference type="InterPro" id="IPR005814">
    <property type="entry name" value="Aminotrans_3"/>
</dbReference>
<dbReference type="OMA" id="MVPGFKY"/>
<accession>G8Y1H1</accession>
<keyword evidence="13" id="KW-1185">Reference proteome</keyword>
<evidence type="ECO:0000256" key="8">
    <source>
        <dbReference type="ARBA" id="ARBA00022605"/>
    </source>
</evidence>
<gene>
    <name evidence="12" type="primary">Piso0_005177</name>
    <name evidence="12" type="ORF">GNLVRS01_PISO0N09495g</name>
</gene>
<evidence type="ECO:0000256" key="9">
    <source>
        <dbReference type="ARBA" id="ARBA00022679"/>
    </source>
</evidence>
<sequence>MFRKGYSNSHKLISSNGLIKISSRSSNVSCGLGKRTLKTNEFIKNVTEPHTATTYARPNILLTHGKGSYLYDAENRKYVDFGSGIAVTALGHSYDKLTDVITDQASKLMHCSNLFYNIPAGELAQKLVEKTIESGGMAEAQRVFFSNSGTESNEAAIKFARKYGKTLNENKYEIISFENSFHGRTLGALSITPNEKYQKPFSPLLPGCHVAKPNDIKSVENLISKDKTCAVIIEPIQGEGGVNPIEPTFLVELRKLCDANDVILIYDEIQSGMGRSGKLWAHSHLPKEAHPDIITSAKALGNGYPIGAVIISEKVEKALNVGDHGTTFGGNLLACKIGSFVLEEISDKAFMADVQKKADLFSTKLAQIAAKHPNHISEVRGKGLLLGVKFNDSIDVAKVVTTCRDNGLIAISAGSNVLRIVPALNIPEETISEGLEILERSITECCEKVNSD</sequence>
<dbReference type="InterPro" id="IPR015422">
    <property type="entry name" value="PyrdxlP-dep_Trfase_small"/>
</dbReference>
<dbReference type="PROSITE" id="PS00600">
    <property type="entry name" value="AA_TRANSFER_CLASS_3"/>
    <property type="match status" value="1"/>
</dbReference>
<dbReference type="InParanoid" id="G8Y1H1"/>
<dbReference type="GO" id="GO:0003992">
    <property type="term" value="F:N2-acetyl-L-ornithine:2-oxoglutarate 5-aminotransferase activity"/>
    <property type="evidence" value="ECO:0007669"/>
    <property type="project" value="UniProtKB-EC"/>
</dbReference>
<comment type="cofactor">
    <cofactor evidence="1">
        <name>pyridoxal 5'-phosphate</name>
        <dbReference type="ChEBI" id="CHEBI:597326"/>
    </cofactor>
</comment>
<dbReference type="NCBIfam" id="TIGR00707">
    <property type="entry name" value="argD"/>
    <property type="match status" value="1"/>
</dbReference>
<dbReference type="SUPFAM" id="SSF53383">
    <property type="entry name" value="PLP-dependent transferases"/>
    <property type="match status" value="1"/>
</dbReference>
<name>G8Y1H1_PICSO</name>
<dbReference type="GO" id="GO:0006526">
    <property type="term" value="P:L-arginine biosynthetic process"/>
    <property type="evidence" value="ECO:0007669"/>
    <property type="project" value="UniProtKB-UniPathway"/>
</dbReference>
<dbReference type="Proteomes" id="UP000005222">
    <property type="component" value="Chromosome N"/>
</dbReference>
<keyword evidence="8" id="KW-0028">Amino-acid biosynthesis</keyword>
<evidence type="ECO:0000256" key="4">
    <source>
        <dbReference type="ARBA" id="ARBA00008954"/>
    </source>
</evidence>
<evidence type="ECO:0000256" key="10">
    <source>
        <dbReference type="ARBA" id="ARBA00022898"/>
    </source>
</evidence>
<reference evidence="12 13" key="1">
    <citation type="journal article" date="2012" name="G3 (Bethesda)">
        <title>Pichia sorbitophila, an interspecies yeast hybrid reveals early steps of genome resolution following polyploidization.</title>
        <authorList>
            <person name="Leh Louis V."/>
            <person name="Despons L."/>
            <person name="Friedrich A."/>
            <person name="Martin T."/>
            <person name="Durrens P."/>
            <person name="Casaregola S."/>
            <person name="Neuveglise C."/>
            <person name="Fairhead C."/>
            <person name="Marck C."/>
            <person name="Cruz J.A."/>
            <person name="Straub M.L."/>
            <person name="Kugler V."/>
            <person name="Sacerdot C."/>
            <person name="Uzunov Z."/>
            <person name="Thierry A."/>
            <person name="Weiss S."/>
            <person name="Bleykasten C."/>
            <person name="De Montigny J."/>
            <person name="Jacques N."/>
            <person name="Jung P."/>
            <person name="Lemaire M."/>
            <person name="Mallet S."/>
            <person name="Morel G."/>
            <person name="Richard G.F."/>
            <person name="Sarkar A."/>
            <person name="Savel G."/>
            <person name="Schacherer J."/>
            <person name="Seret M.L."/>
            <person name="Talla E."/>
            <person name="Samson G."/>
            <person name="Jubin C."/>
            <person name="Poulain J."/>
            <person name="Vacherie B."/>
            <person name="Barbe V."/>
            <person name="Pelletier E."/>
            <person name="Sherman D.J."/>
            <person name="Westhof E."/>
            <person name="Weissenbach J."/>
            <person name="Baret P.V."/>
            <person name="Wincker P."/>
            <person name="Gaillardin C."/>
            <person name="Dujon B."/>
            <person name="Souciet J.L."/>
        </authorList>
    </citation>
    <scope>NUCLEOTIDE SEQUENCE [LARGE SCALE GENOMIC DNA]</scope>
    <source>
        <strain evidence="13">ATCC MYA-4447 / BCRC 22081 / CBS 7064 / NBRC 10061 / NRRL Y-12695</strain>
    </source>
</reference>
<dbReference type="InterPro" id="IPR050103">
    <property type="entry name" value="Class-III_PLP-dep_AT"/>
</dbReference>
<keyword evidence="9" id="KW-0808">Transferase</keyword>
<organism evidence="12 13">
    <name type="scientific">Pichia sorbitophila (strain ATCC MYA-4447 / BCRC 22081 / CBS 7064 / NBRC 10061 / NRRL Y-12695)</name>
    <name type="common">Hybrid yeast</name>
    <dbReference type="NCBI Taxonomy" id="559304"/>
    <lineage>
        <taxon>Eukaryota</taxon>
        <taxon>Fungi</taxon>
        <taxon>Dikarya</taxon>
        <taxon>Ascomycota</taxon>
        <taxon>Saccharomycotina</taxon>
        <taxon>Pichiomycetes</taxon>
        <taxon>Debaryomycetaceae</taxon>
        <taxon>Millerozyma</taxon>
    </lineage>
</organism>
<dbReference type="STRING" id="559304.G8Y1H1"/>
<dbReference type="OrthoDB" id="5419315at2759"/>
<dbReference type="UniPathway" id="UPA00068">
    <property type="reaction ID" value="UER00109"/>
</dbReference>
<evidence type="ECO:0000256" key="1">
    <source>
        <dbReference type="ARBA" id="ARBA00001933"/>
    </source>
</evidence>
<protein>
    <recommendedName>
        <fullName evidence="6">Acetylornithine aminotransferase, mitochondrial</fullName>
        <ecNumber evidence="5">2.6.1.11</ecNumber>
    </recommendedName>
</protein>
<dbReference type="InterPro" id="IPR015421">
    <property type="entry name" value="PyrdxlP-dep_Trfase_major"/>
</dbReference>
<dbReference type="InterPro" id="IPR049704">
    <property type="entry name" value="Aminotrans_3_PPA_site"/>
</dbReference>
<dbReference type="NCBIfam" id="NF002325">
    <property type="entry name" value="PRK01278.1"/>
    <property type="match status" value="1"/>
</dbReference>
<dbReference type="EC" id="2.6.1.11" evidence="5"/>
<evidence type="ECO:0000256" key="7">
    <source>
        <dbReference type="ARBA" id="ARBA00022576"/>
    </source>
</evidence>
<dbReference type="PIRSF" id="PIRSF000521">
    <property type="entry name" value="Transaminase_4ab_Lys_Orn"/>
    <property type="match status" value="1"/>
</dbReference>
<dbReference type="HOGENOM" id="CLU_016922_10_1_1"/>
<dbReference type="EMBL" id="FO082046">
    <property type="protein sequence ID" value="CCE86674.1"/>
    <property type="molecule type" value="Genomic_DNA"/>
</dbReference>
<dbReference type="GO" id="GO:0042802">
    <property type="term" value="F:identical protein binding"/>
    <property type="evidence" value="ECO:0007669"/>
    <property type="project" value="TreeGrafter"/>
</dbReference>
<comment type="similarity">
    <text evidence="4 11">Belongs to the class-III pyridoxal-phosphate-dependent aminotransferase family.</text>
</comment>
<evidence type="ECO:0000313" key="12">
    <source>
        <dbReference type="EMBL" id="CCE86674.1"/>
    </source>
</evidence>
<evidence type="ECO:0000313" key="13">
    <source>
        <dbReference type="Proteomes" id="UP000005222"/>
    </source>
</evidence>
<evidence type="ECO:0000256" key="11">
    <source>
        <dbReference type="RuleBase" id="RU003560"/>
    </source>
</evidence>
<dbReference type="AlphaFoldDB" id="G8Y1H1"/>
<proteinExistence type="inferred from homology"/>
<dbReference type="CDD" id="cd00610">
    <property type="entry name" value="OAT_like"/>
    <property type="match status" value="1"/>
</dbReference>
<dbReference type="Gene3D" id="3.40.640.10">
    <property type="entry name" value="Type I PLP-dependent aspartate aminotransferase-like (Major domain)"/>
    <property type="match status" value="1"/>
</dbReference>
<comment type="subcellular location">
    <subcellularLocation>
        <location evidence="2">Mitochondrion</location>
    </subcellularLocation>
</comment>
<dbReference type="PANTHER" id="PTHR11986:SF79">
    <property type="entry name" value="ACETYLORNITHINE AMINOTRANSFERASE, MITOCHONDRIAL"/>
    <property type="match status" value="1"/>
</dbReference>
<dbReference type="Gene3D" id="3.90.1150.10">
    <property type="entry name" value="Aspartate Aminotransferase, domain 1"/>
    <property type="match status" value="1"/>
</dbReference>
<evidence type="ECO:0000256" key="3">
    <source>
        <dbReference type="ARBA" id="ARBA00005024"/>
    </source>
</evidence>
<evidence type="ECO:0000256" key="2">
    <source>
        <dbReference type="ARBA" id="ARBA00004173"/>
    </source>
</evidence>
<dbReference type="InterPro" id="IPR004636">
    <property type="entry name" value="AcOrn/SuccOrn_fam"/>
</dbReference>
<dbReference type="GO" id="GO:0005759">
    <property type="term" value="C:mitochondrial matrix"/>
    <property type="evidence" value="ECO:0007669"/>
    <property type="project" value="TreeGrafter"/>
</dbReference>
<dbReference type="PANTHER" id="PTHR11986">
    <property type="entry name" value="AMINOTRANSFERASE CLASS III"/>
    <property type="match status" value="1"/>
</dbReference>
<dbReference type="Pfam" id="PF00202">
    <property type="entry name" value="Aminotran_3"/>
    <property type="match status" value="1"/>
</dbReference>
<dbReference type="FunFam" id="3.40.640.10:FF:000004">
    <property type="entry name" value="Acetylornithine aminotransferase"/>
    <property type="match status" value="1"/>
</dbReference>
<comment type="pathway">
    <text evidence="3">Amino-acid biosynthesis; L-arginine biosynthesis; N(2)-acetyl-L-ornithine from L-glutamate: step 4/4.</text>
</comment>
<keyword evidence="10 11" id="KW-0663">Pyridoxal phosphate</keyword>
<evidence type="ECO:0000256" key="5">
    <source>
        <dbReference type="ARBA" id="ARBA00012919"/>
    </source>
</evidence>
<dbReference type="InterPro" id="IPR015424">
    <property type="entry name" value="PyrdxlP-dep_Trfase"/>
</dbReference>
<evidence type="ECO:0000256" key="6">
    <source>
        <dbReference type="ARBA" id="ARBA00021753"/>
    </source>
</evidence>
<keyword evidence="7" id="KW-0032">Aminotransferase</keyword>
<dbReference type="HAMAP" id="MF_01107">
    <property type="entry name" value="ArgD_aminotrans_3"/>
    <property type="match status" value="1"/>
</dbReference>
<dbReference type="eggNOG" id="KOG1401">
    <property type="taxonomic scope" value="Eukaryota"/>
</dbReference>
<dbReference type="GO" id="GO:0030170">
    <property type="term" value="F:pyridoxal phosphate binding"/>
    <property type="evidence" value="ECO:0007669"/>
    <property type="project" value="InterPro"/>
</dbReference>